<feature type="region of interest" description="Disordered" evidence="1">
    <location>
        <begin position="407"/>
        <end position="437"/>
    </location>
</feature>
<feature type="region of interest" description="Disordered" evidence="1">
    <location>
        <begin position="1"/>
        <end position="165"/>
    </location>
</feature>
<feature type="compositionally biased region" description="Polar residues" evidence="1">
    <location>
        <begin position="617"/>
        <end position="626"/>
    </location>
</feature>
<feature type="compositionally biased region" description="Polar residues" evidence="1">
    <location>
        <begin position="44"/>
        <end position="64"/>
    </location>
</feature>
<dbReference type="Proteomes" id="UP000027002">
    <property type="component" value="Chromosome 2"/>
</dbReference>
<dbReference type="OrthoDB" id="5402622at2759"/>
<accession>A0A8E5HNE1</accession>
<feature type="compositionally biased region" description="Polar residues" evidence="1">
    <location>
        <begin position="701"/>
        <end position="710"/>
    </location>
</feature>
<organism evidence="2 3">
    <name type="scientific">Ustilaginoidea virens</name>
    <name type="common">Rice false smut fungus</name>
    <name type="synonym">Villosiclava virens</name>
    <dbReference type="NCBI Taxonomy" id="1159556"/>
    <lineage>
        <taxon>Eukaryota</taxon>
        <taxon>Fungi</taxon>
        <taxon>Dikarya</taxon>
        <taxon>Ascomycota</taxon>
        <taxon>Pezizomycotina</taxon>
        <taxon>Sordariomycetes</taxon>
        <taxon>Hypocreomycetidae</taxon>
        <taxon>Hypocreales</taxon>
        <taxon>Clavicipitaceae</taxon>
        <taxon>Ustilaginoidea</taxon>
    </lineage>
</organism>
<dbReference type="InterPro" id="IPR038769">
    <property type="entry name" value="MTC4"/>
</dbReference>
<dbReference type="GeneID" id="66063568"/>
<feature type="region of interest" description="Disordered" evidence="1">
    <location>
        <begin position="688"/>
        <end position="711"/>
    </location>
</feature>
<feature type="region of interest" description="Disordered" evidence="1">
    <location>
        <begin position="228"/>
        <end position="260"/>
    </location>
</feature>
<feature type="region of interest" description="Disordered" evidence="1">
    <location>
        <begin position="608"/>
        <end position="658"/>
    </location>
</feature>
<keyword evidence="3" id="KW-1185">Reference proteome</keyword>
<feature type="compositionally biased region" description="Low complexity" evidence="1">
    <location>
        <begin position="471"/>
        <end position="481"/>
    </location>
</feature>
<dbReference type="PANTHER" id="PTHR38426">
    <property type="entry name" value="MAINTENANCE OF TELOMERE CAPPING PROTEIN 4"/>
    <property type="match status" value="1"/>
</dbReference>
<protein>
    <submittedName>
        <fullName evidence="2">Uncharacterized protein</fullName>
    </submittedName>
</protein>
<feature type="region of interest" description="Disordered" evidence="1">
    <location>
        <begin position="864"/>
        <end position="940"/>
    </location>
</feature>
<dbReference type="RefSeq" id="XP_042996222.1">
    <property type="nucleotide sequence ID" value="XM_043140288.1"/>
</dbReference>
<dbReference type="KEGG" id="uvi:66063568"/>
<evidence type="ECO:0000313" key="3">
    <source>
        <dbReference type="Proteomes" id="UP000027002"/>
    </source>
</evidence>
<feature type="compositionally biased region" description="Basic and acidic residues" evidence="1">
    <location>
        <begin position="78"/>
        <end position="87"/>
    </location>
</feature>
<feature type="compositionally biased region" description="Polar residues" evidence="1">
    <location>
        <begin position="416"/>
        <end position="431"/>
    </location>
</feature>
<feature type="compositionally biased region" description="Polar residues" evidence="1">
    <location>
        <begin position="131"/>
        <end position="140"/>
    </location>
</feature>
<feature type="compositionally biased region" description="Polar residues" evidence="1">
    <location>
        <begin position="148"/>
        <end position="162"/>
    </location>
</feature>
<dbReference type="AlphaFoldDB" id="A0A8E5HNE1"/>
<feature type="compositionally biased region" description="Basic and acidic residues" evidence="1">
    <location>
        <begin position="881"/>
        <end position="897"/>
    </location>
</feature>
<sequence length="1168" mass="128523">MRRSKRLQSSGGFLLQRALSGSSRSAGPGTPARNSAEPDGKALQSPQASQPVRSNQHRLSQPTETCGAVSSGEQTTHSQDDRSSSHDDEIDTDSARIVQMALSLSESRRIASRRQTSRAAPPRLGPMPDASSGSNLQKHFQQQRKSSHSNPNRHSPRLQQGHSPRLASRALDSPLAHTSFEGVHDGHFSYQFSPSTLARAQKAKDHLELMAQYRRLLDVLPPLKSGSGRNLAASPPGSPIARKSFNFGGHGDSGQLGRQYNPLQYIRNRKVRARERKVIDGEKQGFRDLDSVKPWVDRAVERATSFAANPDDGNCVLPPFPDARDALEQPLPDSLSRTATRARRPRVDWFVEPCDIMADAYWLELGNHKELIEDRNWRKIFPPLAPISRTVSRDATVDPCDVIPPFSLQDDDPLNGQISGVSKVDTATSHNSAKDRAKQTLHNIRAFPHRHNASNLHSDFMWHKRDSASASASASDISGSESEQRKVLNKLPGPRENDSNGSVQRNSKPLLDAQGADMMVVAKDACQTDVSKASGAAVSDTEPFPPPGTLKTPERNPLSQRSSRHRGRKESLVDASDSDQRGAFDSSLLLGSPMRNVAGRQSLHVMDQSRKDAICSRDSSAPTSPELQPARVNTEPMTSTQHALAPSLSRSESPHKNPISKIKQIIRHKSSGDCGILEQDDRWRPAALEPDSSEKMPWSEGRQSTSSQPSLPVALMPLEPVKTHLRTGSGNRPWPEEQAGLRGIFRGPRIDTVIRGGVSKLGDMLRKKDDGGYLPADMETTDESGGEGAQGRSGSSVVSRRPSRRAADGQSQSQSQSQPKNFLDSMPQFNRIHEENDAPPAGNPADDSANLWHQSLQQPNLLRPLRMGPQSVSPSASAESRPAKLGESDASESDSRRGGGNISDRLRDADGRSTSLLGSCRAEDDGRSTKSGRWPIANKGTPTEQTRLMRREIVRFRALVLSTGIKAMEISRRAQEAHKPFEPGCLATTDCSARSGCAGIAWTDIAKLCPDTAAQIADGSVACYELYSVAGRCLHTAIQTSGRRWQASADQFTSRTCLQLQNRIGDVRSRIADDLLEKSRQAGDTADETSRDLALGQPLKVKAVVDTIEKMLRRRRRRLRWLRRALWLTVEWLLVGFMWYVWFMVMILRVFLALGKGFVRAARWLLWL</sequence>
<dbReference type="EMBL" id="CP072754">
    <property type="protein sequence ID" value="QUC18549.1"/>
    <property type="molecule type" value="Genomic_DNA"/>
</dbReference>
<proteinExistence type="predicted"/>
<gene>
    <name evidence="2" type="ORF">UV8b_02790</name>
</gene>
<feature type="region of interest" description="Disordered" evidence="1">
    <location>
        <begin position="763"/>
        <end position="824"/>
    </location>
</feature>
<dbReference type="PANTHER" id="PTHR38426:SF1">
    <property type="entry name" value="MAINTENANCE OF TELOMERE CAPPING PROTEIN 4"/>
    <property type="match status" value="1"/>
</dbReference>
<evidence type="ECO:0000256" key="1">
    <source>
        <dbReference type="SAM" id="MobiDB-lite"/>
    </source>
</evidence>
<name>A0A8E5HNE1_USTVR</name>
<evidence type="ECO:0000313" key="2">
    <source>
        <dbReference type="EMBL" id="QUC18549.1"/>
    </source>
</evidence>
<reference evidence="2" key="1">
    <citation type="submission" date="2020-03" db="EMBL/GenBank/DDBJ databases">
        <title>A mixture of massive structural variations and highly conserved coding sequences in Ustilaginoidea virens genome.</title>
        <authorList>
            <person name="Zhang K."/>
            <person name="Zhao Z."/>
            <person name="Zhang Z."/>
            <person name="Li Y."/>
            <person name="Hsiang T."/>
            <person name="Sun W."/>
        </authorList>
    </citation>
    <scope>NUCLEOTIDE SEQUENCE</scope>
    <source>
        <strain evidence="2">UV-8b</strain>
    </source>
</reference>
<feature type="region of interest" description="Disordered" evidence="1">
    <location>
        <begin position="471"/>
        <end position="508"/>
    </location>
</feature>
<feature type="region of interest" description="Disordered" evidence="1">
    <location>
        <begin position="532"/>
        <end position="587"/>
    </location>
</feature>